<evidence type="ECO:0000256" key="6">
    <source>
        <dbReference type="ARBA" id="ARBA00023139"/>
    </source>
</evidence>
<dbReference type="NCBIfam" id="TIGR02887">
    <property type="entry name" value="spore_ger_x_C"/>
    <property type="match status" value="1"/>
</dbReference>
<evidence type="ECO:0000313" key="11">
    <source>
        <dbReference type="EMBL" id="TNJ64795.1"/>
    </source>
</evidence>
<dbReference type="Proteomes" id="UP000307943">
    <property type="component" value="Unassembled WGS sequence"/>
</dbReference>
<comment type="similarity">
    <text evidence="2">Belongs to the GerABKC lipoprotein family.</text>
</comment>
<dbReference type="GO" id="GO:0009847">
    <property type="term" value="P:spore germination"/>
    <property type="evidence" value="ECO:0007669"/>
    <property type="project" value="InterPro"/>
</dbReference>
<keyword evidence="5 8" id="KW-0472">Membrane</keyword>
<evidence type="ECO:0000256" key="3">
    <source>
        <dbReference type="ARBA" id="ARBA00022544"/>
    </source>
</evidence>
<dbReference type="PANTHER" id="PTHR35789:SF1">
    <property type="entry name" value="SPORE GERMINATION PROTEIN B3"/>
    <property type="match status" value="1"/>
</dbReference>
<organism evidence="11 12">
    <name type="scientific">Paenibacillus hemerocallicola</name>
    <dbReference type="NCBI Taxonomy" id="1172614"/>
    <lineage>
        <taxon>Bacteria</taxon>
        <taxon>Bacillati</taxon>
        <taxon>Bacillota</taxon>
        <taxon>Bacilli</taxon>
        <taxon>Bacillales</taxon>
        <taxon>Paenibacillaceae</taxon>
        <taxon>Paenibacillus</taxon>
    </lineage>
</organism>
<dbReference type="Pfam" id="PF05504">
    <property type="entry name" value="Spore_GerAC"/>
    <property type="match status" value="1"/>
</dbReference>
<keyword evidence="8" id="KW-0812">Transmembrane</keyword>
<evidence type="ECO:0000256" key="5">
    <source>
        <dbReference type="ARBA" id="ARBA00023136"/>
    </source>
</evidence>
<dbReference type="GO" id="GO:0016020">
    <property type="term" value="C:membrane"/>
    <property type="evidence" value="ECO:0007669"/>
    <property type="project" value="UniProtKB-SubCell"/>
</dbReference>
<dbReference type="InterPro" id="IPR046953">
    <property type="entry name" value="Spore_GerAC-like_C"/>
</dbReference>
<evidence type="ECO:0000256" key="7">
    <source>
        <dbReference type="ARBA" id="ARBA00023288"/>
    </source>
</evidence>
<protein>
    <submittedName>
        <fullName evidence="11">Ger(X)C family spore germination protein</fullName>
    </submittedName>
</protein>
<evidence type="ECO:0000313" key="12">
    <source>
        <dbReference type="Proteomes" id="UP000307943"/>
    </source>
</evidence>
<dbReference type="InterPro" id="IPR057336">
    <property type="entry name" value="GerAC_N"/>
</dbReference>
<gene>
    <name evidence="11" type="ORF">FE784_18275</name>
</gene>
<evidence type="ECO:0000256" key="1">
    <source>
        <dbReference type="ARBA" id="ARBA00004635"/>
    </source>
</evidence>
<keyword evidence="8" id="KW-1133">Transmembrane helix</keyword>
<keyword evidence="12" id="KW-1185">Reference proteome</keyword>
<dbReference type="Pfam" id="PF25198">
    <property type="entry name" value="Spore_GerAC_N"/>
    <property type="match status" value="1"/>
</dbReference>
<proteinExistence type="inferred from homology"/>
<dbReference type="AlphaFoldDB" id="A0A5C4T7H4"/>
<comment type="subcellular location">
    <subcellularLocation>
        <location evidence="1">Membrane</location>
        <topology evidence="1">Lipid-anchor</topology>
    </subcellularLocation>
</comment>
<keyword evidence="3" id="KW-0309">Germination</keyword>
<dbReference type="PANTHER" id="PTHR35789">
    <property type="entry name" value="SPORE GERMINATION PROTEIN B3"/>
    <property type="match status" value="1"/>
</dbReference>
<feature type="transmembrane region" description="Helical" evidence="8">
    <location>
        <begin position="21"/>
        <end position="40"/>
    </location>
</feature>
<evidence type="ECO:0000256" key="8">
    <source>
        <dbReference type="SAM" id="Phobius"/>
    </source>
</evidence>
<dbReference type="InterPro" id="IPR008844">
    <property type="entry name" value="Spore_GerAC-like"/>
</dbReference>
<evidence type="ECO:0000256" key="4">
    <source>
        <dbReference type="ARBA" id="ARBA00022729"/>
    </source>
</evidence>
<evidence type="ECO:0000259" key="10">
    <source>
        <dbReference type="Pfam" id="PF25198"/>
    </source>
</evidence>
<dbReference type="OrthoDB" id="2694406at2"/>
<keyword evidence="7" id="KW-0449">Lipoprotein</keyword>
<dbReference type="InterPro" id="IPR038501">
    <property type="entry name" value="Spore_GerAC_C_sf"/>
</dbReference>
<evidence type="ECO:0000256" key="2">
    <source>
        <dbReference type="ARBA" id="ARBA00007886"/>
    </source>
</evidence>
<accession>A0A5C4T7H4</accession>
<dbReference type="EMBL" id="VDCQ01000025">
    <property type="protein sequence ID" value="TNJ64795.1"/>
    <property type="molecule type" value="Genomic_DNA"/>
</dbReference>
<keyword evidence="6" id="KW-0564">Palmitate</keyword>
<comment type="caution">
    <text evidence="11">The sequence shown here is derived from an EMBL/GenBank/DDBJ whole genome shotgun (WGS) entry which is preliminary data.</text>
</comment>
<name>A0A5C4T7H4_9BACL</name>
<feature type="domain" description="Spore germination GerAC-like C-terminal" evidence="9">
    <location>
        <begin position="215"/>
        <end position="384"/>
    </location>
</feature>
<keyword evidence="4" id="KW-0732">Signal</keyword>
<feature type="domain" description="Spore germination protein N-terminal" evidence="10">
    <location>
        <begin position="38"/>
        <end position="205"/>
    </location>
</feature>
<evidence type="ECO:0000259" key="9">
    <source>
        <dbReference type="Pfam" id="PF05504"/>
    </source>
</evidence>
<dbReference type="Gene3D" id="3.30.300.210">
    <property type="entry name" value="Nutrient germinant receptor protein C, domain 3"/>
    <property type="match status" value="1"/>
</dbReference>
<reference evidence="11 12" key="1">
    <citation type="submission" date="2019-05" db="EMBL/GenBank/DDBJ databases">
        <title>We sequenced the genome of Paenibacillus hemerocallicola KCTC 33185 for further insight into its adaptation and study the phylogeny of Paenibacillus.</title>
        <authorList>
            <person name="Narsing Rao M.P."/>
        </authorList>
    </citation>
    <scope>NUCLEOTIDE SEQUENCE [LARGE SCALE GENOMIC DNA]</scope>
    <source>
        <strain evidence="11 12">KCTC 33185</strain>
    </source>
</reference>
<sequence>MGIRALPEEEERMTKRWRRRIGLLLIAFVAVLVSGCYDRLDLEEASSPFLVGYDLDANNDMIVYVTNPVFSEHVGKKTHDIRVKADTSREAREKEDIRSAGTFHGRKIQVVVIGKRFMQHPDWFRILDVYFRDSRNSLTPRVVAFNGPLSEIIDLHQKNQPMLPILLRDMIDTKSARSESVDTTLQELHRQVYEKGMTPYISEVDVVNNEVVLQGTTLLDHSGKFATNLNTEESILLRVLQNSVKKTVSLTIPIPGVPKQGPFETDRLSFSTEQVKTIIDTAFDKDRFRFDIRVRMRVALTERLFTYAKGEEERLERLITEQVQQKMDDLVLKLKRNRVDPIGLGLYARAHEYNRYKTVEEQWGETVSESDIRTSVMVELGSTGPVK</sequence>